<evidence type="ECO:0000259" key="2">
    <source>
        <dbReference type="Pfam" id="PF13581"/>
    </source>
</evidence>
<dbReference type="RefSeq" id="WP_184042382.1">
    <property type="nucleotide sequence ID" value="NZ_JACIGK010000002.1"/>
</dbReference>
<dbReference type="EMBL" id="JACIGK010000002">
    <property type="protein sequence ID" value="MBB4264744.1"/>
    <property type="molecule type" value="Genomic_DNA"/>
</dbReference>
<proteinExistence type="predicted"/>
<evidence type="ECO:0000313" key="3">
    <source>
        <dbReference type="EMBL" id="MBB4264744.1"/>
    </source>
</evidence>
<dbReference type="SUPFAM" id="SSF55874">
    <property type="entry name" value="ATPase domain of HSP90 chaperone/DNA topoisomerase II/histidine kinase"/>
    <property type="match status" value="1"/>
</dbReference>
<accession>A0A7W6RA63</accession>
<keyword evidence="1" id="KW-0418">Kinase</keyword>
<dbReference type="PANTHER" id="PTHR35526">
    <property type="entry name" value="ANTI-SIGMA-F FACTOR RSBW-RELATED"/>
    <property type="match status" value="1"/>
</dbReference>
<dbReference type="CDD" id="cd16936">
    <property type="entry name" value="HATPase_RsbW-like"/>
    <property type="match status" value="1"/>
</dbReference>
<dbReference type="InterPro" id="IPR036890">
    <property type="entry name" value="HATPase_C_sf"/>
</dbReference>
<organism evidence="3 4">
    <name type="scientific">Roseospira visakhapatnamensis</name>
    <dbReference type="NCBI Taxonomy" id="390880"/>
    <lineage>
        <taxon>Bacteria</taxon>
        <taxon>Pseudomonadati</taxon>
        <taxon>Pseudomonadota</taxon>
        <taxon>Alphaproteobacteria</taxon>
        <taxon>Rhodospirillales</taxon>
        <taxon>Rhodospirillaceae</taxon>
        <taxon>Roseospira</taxon>
    </lineage>
</organism>
<keyword evidence="1" id="KW-0723">Serine/threonine-protein kinase</keyword>
<dbReference type="AlphaFoldDB" id="A0A7W6RA63"/>
<comment type="caution">
    <text evidence="3">The sequence shown here is derived from an EMBL/GenBank/DDBJ whole genome shotgun (WGS) entry which is preliminary data.</text>
</comment>
<dbReference type="GO" id="GO:0004674">
    <property type="term" value="F:protein serine/threonine kinase activity"/>
    <property type="evidence" value="ECO:0007669"/>
    <property type="project" value="UniProtKB-KW"/>
</dbReference>
<dbReference type="Pfam" id="PF13581">
    <property type="entry name" value="HATPase_c_2"/>
    <property type="match status" value="1"/>
</dbReference>
<keyword evidence="1" id="KW-0808">Transferase</keyword>
<reference evidence="3 4" key="1">
    <citation type="submission" date="2020-08" db="EMBL/GenBank/DDBJ databases">
        <title>Genome sequencing of Purple Non-Sulfur Bacteria from various extreme environments.</title>
        <authorList>
            <person name="Mayer M."/>
        </authorList>
    </citation>
    <scope>NUCLEOTIDE SEQUENCE [LARGE SCALE GENOMIC DNA]</scope>
    <source>
        <strain evidence="3 4">JA131</strain>
    </source>
</reference>
<feature type="domain" description="Histidine kinase/HSP90-like ATPase" evidence="2">
    <location>
        <begin position="11"/>
        <end position="136"/>
    </location>
</feature>
<sequence length="140" mass="15344">MTAELSITLRNDLSEIPRVTEAVEGFGEAHAVGEKVIFAMTLALDEVLTNVITYAFPKDDPGPRAIHVDVSLTNGVVRAMVRDDGRAFDPLTEVPPPDLDASIDDRAIGGLGVHFLRTLMDGCSYSRRGDRNELEFFKNL</sequence>
<dbReference type="InterPro" id="IPR003594">
    <property type="entry name" value="HATPase_dom"/>
</dbReference>
<dbReference type="Proteomes" id="UP000554286">
    <property type="component" value="Unassembled WGS sequence"/>
</dbReference>
<evidence type="ECO:0000313" key="4">
    <source>
        <dbReference type="Proteomes" id="UP000554286"/>
    </source>
</evidence>
<keyword evidence="4" id="KW-1185">Reference proteome</keyword>
<name>A0A7W6RA63_9PROT</name>
<protein>
    <submittedName>
        <fullName evidence="3">Anti-sigma regulatory factor (Ser/Thr protein kinase)</fullName>
    </submittedName>
</protein>
<dbReference type="Gene3D" id="3.30.565.10">
    <property type="entry name" value="Histidine kinase-like ATPase, C-terminal domain"/>
    <property type="match status" value="1"/>
</dbReference>
<gene>
    <name evidence="3" type="ORF">GGD89_000351</name>
</gene>
<dbReference type="InterPro" id="IPR050267">
    <property type="entry name" value="Anti-sigma-factor_SerPK"/>
</dbReference>
<evidence type="ECO:0000256" key="1">
    <source>
        <dbReference type="ARBA" id="ARBA00022527"/>
    </source>
</evidence>